<proteinExistence type="predicted"/>
<geneLocation type="plasmid" evidence="1 2">
    <name>pCLOPA01</name>
</geneLocation>
<accession>R4KGF5</accession>
<dbReference type="HOGENOM" id="CLU_122833_0_0_9"/>
<sequence>MDKINFDKKDITAQIKYINDHLMHGSSFNKTCKDIGIPKSTLRDRFNKAGYSFSKETYQYVITSHNNNILVKSSKTANEPTIRLNSSKNITNITPKGIEPKRIEKENSSLCLKDNTTTTVEDKQIKNSYNYVINAKLQKDVINMLEWYKDYKDKDDQINEALKWVEDQKNRKDIIDIPEITIDSEWIDGEIWTRSFTVYKKVLNKFNDFVKKQPFTKQDLMSMALVEYMKKYNR</sequence>
<evidence type="ECO:0000313" key="1">
    <source>
        <dbReference type="EMBL" id="AGK99589.1"/>
    </source>
</evidence>
<keyword evidence="1" id="KW-0614">Plasmid</keyword>
<dbReference type="PATRIC" id="fig|86416.3.peg.4902"/>
<organism evidence="1 2">
    <name type="scientific">Clostridium pasteurianum BC1</name>
    <dbReference type="NCBI Taxonomy" id="86416"/>
    <lineage>
        <taxon>Bacteria</taxon>
        <taxon>Bacillati</taxon>
        <taxon>Bacillota</taxon>
        <taxon>Clostridia</taxon>
        <taxon>Eubacteriales</taxon>
        <taxon>Clostridiaceae</taxon>
        <taxon>Clostridium</taxon>
    </lineage>
</organism>
<gene>
    <name evidence="1" type="ORF">Clopa_4916</name>
</gene>
<dbReference type="OrthoDB" id="1925613at2"/>
<evidence type="ECO:0000313" key="2">
    <source>
        <dbReference type="Proteomes" id="UP000013523"/>
    </source>
</evidence>
<dbReference type="RefSeq" id="WP_015617855.1">
    <property type="nucleotide sequence ID" value="NC_021183.1"/>
</dbReference>
<reference evidence="1 2" key="1">
    <citation type="submission" date="2012-01" db="EMBL/GenBank/DDBJ databases">
        <title>Complete sequence of plasmid of Clostridium pasteurianum BC1.</title>
        <authorList>
            <consortium name="US DOE Joint Genome Institute"/>
            <person name="Lucas S."/>
            <person name="Han J."/>
            <person name="Lapidus A."/>
            <person name="Cheng J.-F."/>
            <person name="Goodwin L."/>
            <person name="Pitluck S."/>
            <person name="Peters L."/>
            <person name="Mikhailova N."/>
            <person name="Teshima H."/>
            <person name="Detter J.C."/>
            <person name="Han C."/>
            <person name="Tapia R."/>
            <person name="Land M."/>
            <person name="Hauser L."/>
            <person name="Kyrpides N."/>
            <person name="Ivanova N."/>
            <person name="Pagani I."/>
            <person name="Dunn J."/>
            <person name="Taghavi S."/>
            <person name="Francis A."/>
            <person name="van der Lelie D."/>
            <person name="Woyke T."/>
        </authorList>
    </citation>
    <scope>NUCLEOTIDE SEQUENCE [LARGE SCALE GENOMIC DNA]</scope>
    <source>
        <strain evidence="1 2">BC1</strain>
        <plasmid evidence="1 2">pCLOPA01</plasmid>
    </source>
</reference>
<dbReference type="AlphaFoldDB" id="R4KGF5"/>
<name>R4KGF5_CLOPA</name>
<keyword evidence="2" id="KW-1185">Reference proteome</keyword>
<dbReference type="Proteomes" id="UP000013523">
    <property type="component" value="Plasmid pCLOPA01"/>
</dbReference>
<protein>
    <submittedName>
        <fullName evidence="1">Uncharacterized protein</fullName>
    </submittedName>
</protein>
<dbReference type="KEGG" id="cpas:Clopa_4916"/>
<dbReference type="EMBL" id="CP003262">
    <property type="protein sequence ID" value="AGK99589.1"/>
    <property type="molecule type" value="Genomic_DNA"/>
</dbReference>